<keyword evidence="4" id="KW-0315">Glutamine amidotransferase</keyword>
<evidence type="ECO:0000256" key="1">
    <source>
        <dbReference type="ARBA" id="ARBA00005752"/>
    </source>
</evidence>
<gene>
    <name evidence="6" type="ORF">MNBD_GAMMA13-2042</name>
</gene>
<reference evidence="6" key="1">
    <citation type="submission" date="2018-06" db="EMBL/GenBank/DDBJ databases">
        <authorList>
            <person name="Zhirakovskaya E."/>
        </authorList>
    </citation>
    <scope>NUCLEOTIDE SEQUENCE</scope>
</reference>
<dbReference type="InterPro" id="IPR051786">
    <property type="entry name" value="ASN_synthetase/amidase"/>
</dbReference>
<evidence type="ECO:0000256" key="3">
    <source>
        <dbReference type="ARBA" id="ARBA00022840"/>
    </source>
</evidence>
<dbReference type="PANTHER" id="PTHR43284">
    <property type="entry name" value="ASPARAGINE SYNTHETASE (GLUTAMINE-HYDROLYZING)"/>
    <property type="match status" value="1"/>
</dbReference>
<dbReference type="CDD" id="cd01991">
    <property type="entry name" value="Asn_synthase_B_C"/>
    <property type="match status" value="1"/>
</dbReference>
<dbReference type="AlphaFoldDB" id="A0A3B0YKG8"/>
<dbReference type="InterPro" id="IPR006426">
    <property type="entry name" value="Asn_synth_AEB"/>
</dbReference>
<proteinExistence type="inferred from homology"/>
<dbReference type="InterPro" id="IPR001962">
    <property type="entry name" value="Asn_synthase"/>
</dbReference>
<sequence>MCGIAGFLYRSKRPNKSELSQNAKAMANRLQHRGPDAGGVWAEAETGVALGHRRLSIIDLSTAGAQPMCSANGRYVIAYNGEIYNWAEPRDRLTGEGYPFAGHSDTEVVLAAIERWGLHKALDSIHGMFAMAIWDREMRELTLVRDRVGKKPLYYGWCGDAFMFASELKALRVHPEFNASIDRDALGHFVQYAWISEPLSIYKNIRKLQPGAYITIKADTAPWSAPVHRYWAADNVMEVARAQVFTGSFEQACDRLDELLTVSVKERMVADVDLGALLSGGIDSSAVVGMMQKYADRPVKTFSIGFDEKKYNEANYASAIARYLGTDHEELYVTPSDCLDVISRLPDIYDEPFGDSSQVPTFLVAQMASRQVKVVLTGDGGDETFAGYKHYAEGLAQWRWLSTLPHGLRVAAADALVALGELSWKLFKPAAPFADKKVSGWRKAGGKLARRTRGWRAEHPQGVLANHFARTHRPESLVIGAQPGISNMADASLWAQHVDPLSAMRHFDYTGYLVGDILVKVDRASMAVGLEARCPILDTRVTEFAWSLPNEFLMAKEGGKRVLRSVLERYVPREFTDRPKRGFGVPIDDWLRGPLRDWAEDLISEQRLREQGFLESTAIRQLWAQHLCRWRNHSNILWPILMFQTWSLNLEQ</sequence>
<name>A0A3B0YKG8_9ZZZZ</name>
<dbReference type="CDD" id="cd00712">
    <property type="entry name" value="AsnB"/>
    <property type="match status" value="1"/>
</dbReference>
<feature type="domain" description="Glutamine amidotransferase type-2" evidence="5">
    <location>
        <begin position="2"/>
        <end position="219"/>
    </location>
</feature>
<dbReference type="EC" id="6.3.5.4" evidence="6"/>
<dbReference type="SUPFAM" id="SSF52402">
    <property type="entry name" value="Adenine nucleotide alpha hydrolases-like"/>
    <property type="match status" value="1"/>
</dbReference>
<dbReference type="NCBIfam" id="TIGR01536">
    <property type="entry name" value="asn_synth_AEB"/>
    <property type="match status" value="1"/>
</dbReference>
<dbReference type="InterPro" id="IPR033738">
    <property type="entry name" value="AsnB_N"/>
</dbReference>
<keyword evidence="3" id="KW-0067">ATP-binding</keyword>
<dbReference type="Gene3D" id="3.40.50.620">
    <property type="entry name" value="HUPs"/>
    <property type="match status" value="2"/>
</dbReference>
<dbReference type="InterPro" id="IPR029055">
    <property type="entry name" value="Ntn_hydrolases_N"/>
</dbReference>
<dbReference type="GO" id="GO:0006529">
    <property type="term" value="P:asparagine biosynthetic process"/>
    <property type="evidence" value="ECO:0007669"/>
    <property type="project" value="InterPro"/>
</dbReference>
<dbReference type="EMBL" id="UOFK01000207">
    <property type="protein sequence ID" value="VAW79911.1"/>
    <property type="molecule type" value="Genomic_DNA"/>
</dbReference>
<dbReference type="Pfam" id="PF13522">
    <property type="entry name" value="GATase_6"/>
    <property type="match status" value="1"/>
</dbReference>
<dbReference type="GO" id="GO:0004066">
    <property type="term" value="F:asparagine synthase (glutamine-hydrolyzing) activity"/>
    <property type="evidence" value="ECO:0007669"/>
    <property type="project" value="UniProtKB-EC"/>
</dbReference>
<evidence type="ECO:0000256" key="2">
    <source>
        <dbReference type="ARBA" id="ARBA00022741"/>
    </source>
</evidence>
<comment type="similarity">
    <text evidence="1">Belongs to the asparagine synthetase family.</text>
</comment>
<dbReference type="PANTHER" id="PTHR43284:SF1">
    <property type="entry name" value="ASPARAGINE SYNTHETASE"/>
    <property type="match status" value="1"/>
</dbReference>
<organism evidence="6">
    <name type="scientific">hydrothermal vent metagenome</name>
    <dbReference type="NCBI Taxonomy" id="652676"/>
    <lineage>
        <taxon>unclassified sequences</taxon>
        <taxon>metagenomes</taxon>
        <taxon>ecological metagenomes</taxon>
    </lineage>
</organism>
<keyword evidence="2" id="KW-0547">Nucleotide-binding</keyword>
<dbReference type="PIRSF" id="PIRSF001589">
    <property type="entry name" value="Asn_synthetase_glu-h"/>
    <property type="match status" value="1"/>
</dbReference>
<dbReference type="GO" id="GO:0005524">
    <property type="term" value="F:ATP binding"/>
    <property type="evidence" value="ECO:0007669"/>
    <property type="project" value="UniProtKB-KW"/>
</dbReference>
<accession>A0A3B0YKG8</accession>
<keyword evidence="6" id="KW-0436">Ligase</keyword>
<dbReference type="GO" id="GO:0005829">
    <property type="term" value="C:cytosol"/>
    <property type="evidence" value="ECO:0007669"/>
    <property type="project" value="TreeGrafter"/>
</dbReference>
<evidence type="ECO:0000259" key="5">
    <source>
        <dbReference type="PROSITE" id="PS51278"/>
    </source>
</evidence>
<evidence type="ECO:0000313" key="6">
    <source>
        <dbReference type="EMBL" id="VAW79911.1"/>
    </source>
</evidence>
<dbReference type="InterPro" id="IPR017932">
    <property type="entry name" value="GATase_2_dom"/>
</dbReference>
<dbReference type="Pfam" id="PF00733">
    <property type="entry name" value="Asn_synthase"/>
    <property type="match status" value="1"/>
</dbReference>
<dbReference type="Gene3D" id="3.60.20.10">
    <property type="entry name" value="Glutamine Phosphoribosylpyrophosphate, subunit 1, domain 1"/>
    <property type="match status" value="1"/>
</dbReference>
<dbReference type="InterPro" id="IPR014729">
    <property type="entry name" value="Rossmann-like_a/b/a_fold"/>
</dbReference>
<dbReference type="SUPFAM" id="SSF56235">
    <property type="entry name" value="N-terminal nucleophile aminohydrolases (Ntn hydrolases)"/>
    <property type="match status" value="1"/>
</dbReference>
<dbReference type="PROSITE" id="PS51278">
    <property type="entry name" value="GATASE_TYPE_2"/>
    <property type="match status" value="1"/>
</dbReference>
<protein>
    <submittedName>
        <fullName evidence="6">Asparagine synthetase [glutamine-hydrolyzing]</fullName>
        <ecNumber evidence="6">6.3.5.4</ecNumber>
    </submittedName>
</protein>
<evidence type="ECO:0000256" key="4">
    <source>
        <dbReference type="ARBA" id="ARBA00022962"/>
    </source>
</evidence>